<comment type="caution">
    <text evidence="2">The sequence shown here is derived from an EMBL/GenBank/DDBJ whole genome shotgun (WGS) entry which is preliminary data.</text>
</comment>
<evidence type="ECO:0000313" key="4">
    <source>
        <dbReference type="EMBL" id="CAF3798570.1"/>
    </source>
</evidence>
<reference evidence="2" key="1">
    <citation type="submission" date="2021-02" db="EMBL/GenBank/DDBJ databases">
        <authorList>
            <person name="Nowell W R."/>
        </authorList>
    </citation>
    <scope>NUCLEOTIDE SEQUENCE</scope>
</reference>
<dbReference type="Gene3D" id="3.40.33.10">
    <property type="entry name" value="CAP"/>
    <property type="match status" value="1"/>
</dbReference>
<protein>
    <recommendedName>
        <fullName evidence="1">SCP domain-containing protein</fullName>
    </recommendedName>
</protein>
<dbReference type="PRINTS" id="PR00837">
    <property type="entry name" value="V5TPXLIKE"/>
</dbReference>
<dbReference type="EMBL" id="CAJNOQ010003744">
    <property type="protein sequence ID" value="CAF1027523.1"/>
    <property type="molecule type" value="Genomic_DNA"/>
</dbReference>
<dbReference type="InterPro" id="IPR018244">
    <property type="entry name" value="Allrgn_V5/Tpx1_CS"/>
</dbReference>
<evidence type="ECO:0000313" key="6">
    <source>
        <dbReference type="Proteomes" id="UP000663829"/>
    </source>
</evidence>
<dbReference type="PRINTS" id="PR00838">
    <property type="entry name" value="V5ALLERGEN"/>
</dbReference>
<dbReference type="EMBL" id="CAJOBC010003744">
    <property type="protein sequence ID" value="CAF3798570.1"/>
    <property type="molecule type" value="Genomic_DNA"/>
</dbReference>
<dbReference type="SMART" id="SM00198">
    <property type="entry name" value="SCP"/>
    <property type="match status" value="1"/>
</dbReference>
<dbReference type="FunFam" id="3.40.33.10:FF:000002">
    <property type="entry name" value="Golgi-associated plant pathogenesis-related protein 1"/>
    <property type="match status" value="1"/>
</dbReference>
<dbReference type="Proteomes" id="UP000663829">
    <property type="component" value="Unassembled WGS sequence"/>
</dbReference>
<dbReference type="PANTHER" id="PTHR10334">
    <property type="entry name" value="CYSTEINE-RICH SECRETORY PROTEIN-RELATED"/>
    <property type="match status" value="1"/>
</dbReference>
<dbReference type="AlphaFoldDB" id="A0A814IUV7"/>
<dbReference type="InterPro" id="IPR002413">
    <property type="entry name" value="V5_allergen-like"/>
</dbReference>
<evidence type="ECO:0000259" key="1">
    <source>
        <dbReference type="SMART" id="SM00198"/>
    </source>
</evidence>
<dbReference type="Proteomes" id="UP000681722">
    <property type="component" value="Unassembled WGS sequence"/>
</dbReference>
<evidence type="ECO:0000313" key="2">
    <source>
        <dbReference type="EMBL" id="CAF1027523.1"/>
    </source>
</evidence>
<evidence type="ECO:0000313" key="3">
    <source>
        <dbReference type="EMBL" id="CAF1396452.1"/>
    </source>
</evidence>
<dbReference type="CDD" id="cd05382">
    <property type="entry name" value="CAP_GAPR1-like"/>
    <property type="match status" value="1"/>
</dbReference>
<dbReference type="OrthoDB" id="337038at2759"/>
<dbReference type="EMBL" id="CAJOBA010047660">
    <property type="protein sequence ID" value="CAF4203933.1"/>
    <property type="molecule type" value="Genomic_DNA"/>
</dbReference>
<dbReference type="EMBL" id="CAJNOK010025942">
    <property type="protein sequence ID" value="CAF1396452.1"/>
    <property type="molecule type" value="Genomic_DNA"/>
</dbReference>
<organism evidence="2 6">
    <name type="scientific">Didymodactylos carnosus</name>
    <dbReference type="NCBI Taxonomy" id="1234261"/>
    <lineage>
        <taxon>Eukaryota</taxon>
        <taxon>Metazoa</taxon>
        <taxon>Spiralia</taxon>
        <taxon>Gnathifera</taxon>
        <taxon>Rotifera</taxon>
        <taxon>Eurotatoria</taxon>
        <taxon>Bdelloidea</taxon>
        <taxon>Philodinida</taxon>
        <taxon>Philodinidae</taxon>
        <taxon>Didymodactylos</taxon>
    </lineage>
</organism>
<gene>
    <name evidence="2" type="ORF">GPM918_LOCUS15106</name>
    <name evidence="3" type="ORF">OVA965_LOCUS32830</name>
    <name evidence="4" type="ORF">SRO942_LOCUS15106</name>
    <name evidence="5" type="ORF">TMI583_LOCUS33702</name>
</gene>
<sequence>MVHPRQHLRQIHRQIRSVPQDVFAQQMVKAHSTHSGQHRRQMQVLNETLKLHNWHRARHCVPPLIISRTLNEIAQSYANYLAATSTFEHSGNKLGKESLGENLYMQWISDGRVKVSGAAATKNWYDEISLYDYNNPTYSEQTGHFTQMVWKDTKKMGVGVALSPDGREVYIVANYYPAGNIINPGHFARNVLRPSC</sequence>
<dbReference type="Proteomes" id="UP000677228">
    <property type="component" value="Unassembled WGS sequence"/>
</dbReference>
<proteinExistence type="predicted"/>
<dbReference type="Proteomes" id="UP000682733">
    <property type="component" value="Unassembled WGS sequence"/>
</dbReference>
<dbReference type="InterPro" id="IPR014044">
    <property type="entry name" value="CAP_dom"/>
</dbReference>
<dbReference type="Pfam" id="PF00188">
    <property type="entry name" value="CAP"/>
    <property type="match status" value="1"/>
</dbReference>
<dbReference type="PROSITE" id="PS01009">
    <property type="entry name" value="CRISP_1"/>
    <property type="match status" value="1"/>
</dbReference>
<name>A0A814IUV7_9BILA</name>
<dbReference type="InterPro" id="IPR001283">
    <property type="entry name" value="CRISP-related"/>
</dbReference>
<evidence type="ECO:0000313" key="5">
    <source>
        <dbReference type="EMBL" id="CAF4203933.1"/>
    </source>
</evidence>
<keyword evidence="6" id="KW-1185">Reference proteome</keyword>
<dbReference type="InterPro" id="IPR034113">
    <property type="entry name" value="SCP_GAPR1-like"/>
</dbReference>
<dbReference type="InterPro" id="IPR035940">
    <property type="entry name" value="CAP_sf"/>
</dbReference>
<feature type="domain" description="SCP" evidence="1">
    <location>
        <begin position="43"/>
        <end position="183"/>
    </location>
</feature>
<dbReference type="GO" id="GO:0005576">
    <property type="term" value="C:extracellular region"/>
    <property type="evidence" value="ECO:0007669"/>
    <property type="project" value="InterPro"/>
</dbReference>
<accession>A0A814IUV7</accession>
<dbReference type="SUPFAM" id="SSF55797">
    <property type="entry name" value="PR-1-like"/>
    <property type="match status" value="1"/>
</dbReference>